<evidence type="ECO:0000259" key="3">
    <source>
        <dbReference type="PROSITE" id="PS50102"/>
    </source>
</evidence>
<keyword evidence="1" id="KW-0694">RNA-binding</keyword>
<organism evidence="4">
    <name type="scientific">Daucus carota subsp. sativus</name>
    <name type="common">Carrot</name>
    <dbReference type="NCBI Taxonomy" id="79200"/>
    <lineage>
        <taxon>Eukaryota</taxon>
        <taxon>Viridiplantae</taxon>
        <taxon>Streptophyta</taxon>
        <taxon>Embryophyta</taxon>
        <taxon>Tracheophyta</taxon>
        <taxon>Spermatophyta</taxon>
        <taxon>Magnoliopsida</taxon>
        <taxon>eudicotyledons</taxon>
        <taxon>Gunneridae</taxon>
        <taxon>Pentapetalae</taxon>
        <taxon>asterids</taxon>
        <taxon>campanulids</taxon>
        <taxon>Apiales</taxon>
        <taxon>Apiaceae</taxon>
        <taxon>Apioideae</taxon>
        <taxon>Scandiceae</taxon>
        <taxon>Daucinae</taxon>
        <taxon>Daucus</taxon>
        <taxon>Daucus sect. Daucus</taxon>
    </lineage>
</organism>
<name>A0A175YJX1_DAUCS</name>
<dbReference type="InterPro" id="IPR000504">
    <property type="entry name" value="RRM_dom"/>
</dbReference>
<dbReference type="Gene3D" id="3.30.70.330">
    <property type="match status" value="1"/>
</dbReference>
<evidence type="ECO:0000256" key="1">
    <source>
        <dbReference type="PROSITE-ProRule" id="PRU00176"/>
    </source>
</evidence>
<reference evidence="5" key="2">
    <citation type="submission" date="2022-03" db="EMBL/GenBank/DDBJ databases">
        <title>Draft title - Genomic analysis of global carrot germplasm unveils the trajectory of domestication and the origin of high carotenoid orange carrot.</title>
        <authorList>
            <person name="Iorizzo M."/>
            <person name="Ellison S."/>
            <person name="Senalik D."/>
            <person name="Macko-Podgorni A."/>
            <person name="Grzebelus D."/>
            <person name="Bostan H."/>
            <person name="Rolling W."/>
            <person name="Curaba J."/>
            <person name="Simon P."/>
        </authorList>
    </citation>
    <scope>NUCLEOTIDE SEQUENCE</scope>
    <source>
        <tissue evidence="5">Leaf</tissue>
    </source>
</reference>
<dbReference type="GO" id="GO:0003723">
    <property type="term" value="F:RNA binding"/>
    <property type="evidence" value="ECO:0007669"/>
    <property type="project" value="UniProtKB-UniRule"/>
</dbReference>
<dbReference type="EMBL" id="LNRQ01000008">
    <property type="protein sequence ID" value="KZM83763.1"/>
    <property type="molecule type" value="Genomic_DNA"/>
</dbReference>
<keyword evidence="6" id="KW-1185">Reference proteome</keyword>
<feature type="domain" description="RRM" evidence="3">
    <location>
        <begin position="39"/>
        <end position="120"/>
    </location>
</feature>
<evidence type="ECO:0000313" key="4">
    <source>
        <dbReference type="EMBL" id="KZM83763.1"/>
    </source>
</evidence>
<dbReference type="PROSITE" id="PS50102">
    <property type="entry name" value="RRM"/>
    <property type="match status" value="1"/>
</dbReference>
<dbReference type="STRING" id="79200.A0A175YJX1"/>
<evidence type="ECO:0000256" key="2">
    <source>
        <dbReference type="SAM" id="MobiDB-lite"/>
    </source>
</evidence>
<dbReference type="SUPFAM" id="SSF54928">
    <property type="entry name" value="RNA-binding domain, RBD"/>
    <property type="match status" value="1"/>
</dbReference>
<reference evidence="4" key="1">
    <citation type="journal article" date="2016" name="Nat. Genet.">
        <title>A high-quality carrot genome assembly provides new insights into carotenoid accumulation and asterid genome evolution.</title>
        <authorList>
            <person name="Iorizzo M."/>
            <person name="Ellison S."/>
            <person name="Senalik D."/>
            <person name="Zeng P."/>
            <person name="Satapoomin P."/>
            <person name="Huang J."/>
            <person name="Bowman M."/>
            <person name="Iovene M."/>
            <person name="Sanseverino W."/>
            <person name="Cavagnaro P."/>
            <person name="Yildiz M."/>
            <person name="Macko-Podgorni A."/>
            <person name="Moranska E."/>
            <person name="Grzebelus E."/>
            <person name="Grzebelus D."/>
            <person name="Ashrafi H."/>
            <person name="Zheng Z."/>
            <person name="Cheng S."/>
            <person name="Spooner D."/>
            <person name="Van Deynze A."/>
            <person name="Simon P."/>
        </authorList>
    </citation>
    <scope>NUCLEOTIDE SEQUENCE [LARGE SCALE GENOMIC DNA]</scope>
    <source>
        <tissue evidence="4">Leaf</tissue>
    </source>
</reference>
<evidence type="ECO:0000313" key="6">
    <source>
        <dbReference type="Proteomes" id="UP000077755"/>
    </source>
</evidence>
<accession>A0A175YJX1</accession>
<dbReference type="AlphaFoldDB" id="A0A175YJX1"/>
<sequence>MSRIFSIRIKALLRSKCAAHNQYTPGPPGAQTGYVIDPFSIYLNNLPYEVNRSSIIAASRSFGPIQKGGIKFSRVKKFSGKPGTAYGSVMFTDTKSAIAAVKSEPFYMNGKLVYIKQKKKKDNSDQAMLTLGSKTKMFQLQNENMEQYHLDQIRGFCLTTTESKNFIKQYWKPLTDHIPSVDMWLQDGVAKFDCYDDGTRFSPKLDTLELFSQKLETVISNEEDENEVPRVDNPSNILVDHPKYEA</sequence>
<proteinExistence type="predicted"/>
<dbReference type="InterPro" id="IPR035979">
    <property type="entry name" value="RBD_domain_sf"/>
</dbReference>
<protein>
    <recommendedName>
        <fullName evidence="3">RRM domain-containing protein</fullName>
    </recommendedName>
</protein>
<dbReference type="Proteomes" id="UP000077755">
    <property type="component" value="Chromosome 8"/>
</dbReference>
<gene>
    <name evidence="4" type="ORF">DCAR_028815</name>
    <name evidence="5" type="ORF">DCAR_0830535</name>
</gene>
<dbReference type="Pfam" id="PF00076">
    <property type="entry name" value="RRM_1"/>
    <property type="match status" value="1"/>
</dbReference>
<dbReference type="Gramene" id="KZM83763">
    <property type="protein sequence ID" value="KZM83763"/>
    <property type="gene ID" value="DCAR_028815"/>
</dbReference>
<evidence type="ECO:0000313" key="5">
    <source>
        <dbReference type="EMBL" id="WOH11056.1"/>
    </source>
</evidence>
<feature type="region of interest" description="Disordered" evidence="2">
    <location>
        <begin position="222"/>
        <end position="246"/>
    </location>
</feature>
<dbReference type="EMBL" id="CP093350">
    <property type="protein sequence ID" value="WOH11056.1"/>
    <property type="molecule type" value="Genomic_DNA"/>
</dbReference>
<dbReference type="InterPro" id="IPR012677">
    <property type="entry name" value="Nucleotide-bd_a/b_plait_sf"/>
</dbReference>